<feature type="transmembrane region" description="Helical" evidence="2">
    <location>
        <begin position="98"/>
        <end position="120"/>
    </location>
</feature>
<organism evidence="3 4">
    <name type="scientific">Marisediminicola antarctica</name>
    <dbReference type="NCBI Taxonomy" id="674079"/>
    <lineage>
        <taxon>Bacteria</taxon>
        <taxon>Bacillati</taxon>
        <taxon>Actinomycetota</taxon>
        <taxon>Actinomycetes</taxon>
        <taxon>Micrococcales</taxon>
        <taxon>Microbacteriaceae</taxon>
        <taxon>Marisediminicola</taxon>
    </lineage>
</organism>
<keyword evidence="2" id="KW-0472">Membrane</keyword>
<reference evidence="3 4" key="1">
    <citation type="submission" date="2016-09" db="EMBL/GenBank/DDBJ databases">
        <title>Complete genome sequence of microbes from the polar regions.</title>
        <authorList>
            <person name="Liao L."/>
            <person name="Chen B."/>
        </authorList>
    </citation>
    <scope>NUCLEOTIDE SEQUENCE [LARGE SCALE GENOMIC DNA]</scope>
    <source>
        <strain evidence="3 4">ZS314</strain>
    </source>
</reference>
<accession>A0A7L5AJV3</accession>
<dbReference type="EMBL" id="CP017146">
    <property type="protein sequence ID" value="QHO70075.1"/>
    <property type="molecule type" value="Genomic_DNA"/>
</dbReference>
<evidence type="ECO:0000313" key="4">
    <source>
        <dbReference type="Proteomes" id="UP000464507"/>
    </source>
</evidence>
<protein>
    <submittedName>
        <fullName evidence="3">Uncharacterized protein</fullName>
    </submittedName>
</protein>
<feature type="region of interest" description="Disordered" evidence="1">
    <location>
        <begin position="1"/>
        <end position="28"/>
    </location>
</feature>
<gene>
    <name evidence="3" type="ORF">BHD05_10905</name>
</gene>
<feature type="compositionally biased region" description="Basic and acidic residues" evidence="1">
    <location>
        <begin position="15"/>
        <end position="24"/>
    </location>
</feature>
<dbReference type="OrthoDB" id="5123577at2"/>
<sequence length="127" mass="13095">MTPTPTPPARTPNEQSERRRREADPTLVRNQPALTSSSGLAWIIVGGILAVTGIAVLAPLIGLGPPGVAVGGIVVLAAIYLVMVVVRFTTAGGRFRLAIMAACMIAIAVVALVAVGIVTADEWSVVR</sequence>
<dbReference type="RefSeq" id="WP_161886458.1">
    <property type="nucleotide sequence ID" value="NZ_CP017146.1"/>
</dbReference>
<dbReference type="AlphaFoldDB" id="A0A7L5AJV3"/>
<dbReference type="KEGG" id="mant:BHD05_10905"/>
<name>A0A7L5AJV3_9MICO</name>
<feature type="compositionally biased region" description="Pro residues" evidence="1">
    <location>
        <begin position="1"/>
        <end position="10"/>
    </location>
</feature>
<evidence type="ECO:0000256" key="1">
    <source>
        <dbReference type="SAM" id="MobiDB-lite"/>
    </source>
</evidence>
<keyword evidence="2" id="KW-0812">Transmembrane</keyword>
<evidence type="ECO:0000313" key="3">
    <source>
        <dbReference type="EMBL" id="QHO70075.1"/>
    </source>
</evidence>
<keyword evidence="2" id="KW-1133">Transmembrane helix</keyword>
<evidence type="ECO:0000256" key="2">
    <source>
        <dbReference type="SAM" id="Phobius"/>
    </source>
</evidence>
<dbReference type="Proteomes" id="UP000464507">
    <property type="component" value="Chromosome"/>
</dbReference>
<keyword evidence="4" id="KW-1185">Reference proteome</keyword>
<feature type="transmembrane region" description="Helical" evidence="2">
    <location>
        <begin position="39"/>
        <end position="61"/>
    </location>
</feature>
<proteinExistence type="predicted"/>
<feature type="transmembrane region" description="Helical" evidence="2">
    <location>
        <begin position="67"/>
        <end position="86"/>
    </location>
</feature>